<dbReference type="InterPro" id="IPR050499">
    <property type="entry name" value="PEP-utilizing_PTS_enzyme"/>
</dbReference>
<evidence type="ECO:0000256" key="4">
    <source>
        <dbReference type="ARBA" id="ARBA00004496"/>
    </source>
</evidence>
<accession>W0FK28</accession>
<keyword evidence="11 17" id="KW-0808">Transferase</keyword>
<dbReference type="Gene3D" id="3.20.20.60">
    <property type="entry name" value="Phosphoenolpyruvate-binding domains"/>
    <property type="match status" value="1"/>
</dbReference>
<dbReference type="GO" id="GO:0046872">
    <property type="term" value="F:metal ion binding"/>
    <property type="evidence" value="ECO:0007669"/>
    <property type="project" value="UniProtKB-KW"/>
</dbReference>
<reference evidence="24" key="1">
    <citation type="journal article" date="2013" name="PLoS ONE">
        <title>Metagenomic insights into the carbohydrate-active enzymes carried by the microorganisms adhering to solid digesta in the rumen of cows.</title>
        <authorList>
            <person name="Wang L."/>
            <person name="Hatem A."/>
            <person name="Catalyurek U.V."/>
            <person name="Morrison M."/>
            <person name="Yu Z."/>
        </authorList>
    </citation>
    <scope>NUCLEOTIDE SEQUENCE</scope>
</reference>
<evidence type="ECO:0000256" key="3">
    <source>
        <dbReference type="ARBA" id="ARBA00002728"/>
    </source>
</evidence>
<evidence type="ECO:0000256" key="12">
    <source>
        <dbReference type="ARBA" id="ARBA00022683"/>
    </source>
</evidence>
<feature type="binding site" evidence="19">
    <location>
        <begin position="453"/>
        <end position="454"/>
    </location>
    <ligand>
        <name>phosphoenolpyruvate</name>
        <dbReference type="ChEBI" id="CHEBI:58702"/>
    </ligand>
</feature>
<evidence type="ECO:0000256" key="18">
    <source>
        <dbReference type="PIRSR" id="PIRSR000732-1"/>
    </source>
</evidence>
<dbReference type="InterPro" id="IPR008731">
    <property type="entry name" value="PTS_EIN"/>
</dbReference>
<dbReference type="Gene3D" id="3.50.30.10">
    <property type="entry name" value="Phosphohistidine domain"/>
    <property type="match status" value="1"/>
</dbReference>
<dbReference type="GO" id="GO:0005737">
    <property type="term" value="C:cytoplasm"/>
    <property type="evidence" value="ECO:0007669"/>
    <property type="project" value="UniProtKB-SubCell"/>
</dbReference>
<organism evidence="24">
    <name type="scientific">uncultured bacterium Contig1604</name>
    <dbReference type="NCBI Taxonomy" id="1393470"/>
    <lineage>
        <taxon>Bacteria</taxon>
        <taxon>environmental samples</taxon>
    </lineage>
</organism>
<evidence type="ECO:0000256" key="10">
    <source>
        <dbReference type="ARBA" id="ARBA00022597"/>
    </source>
</evidence>
<protein>
    <recommendedName>
        <fullName evidence="7 17">Phosphoenolpyruvate-protein phosphotransferase</fullName>
        <ecNumber evidence="6 17">2.7.3.9</ecNumber>
    </recommendedName>
    <alternativeName>
        <fullName evidence="16 17">Phosphotransferase system, enzyme I</fullName>
    </alternativeName>
</protein>
<feature type="domain" description="Phosphotransferase system enzyme I N-terminal" evidence="23">
    <location>
        <begin position="5"/>
        <end position="126"/>
    </location>
</feature>
<dbReference type="InterPro" id="IPR024692">
    <property type="entry name" value="PTS_EI"/>
</dbReference>
<dbReference type="PANTHER" id="PTHR46244:SF3">
    <property type="entry name" value="PHOSPHOENOLPYRUVATE-PROTEIN PHOSPHOTRANSFERASE"/>
    <property type="match status" value="1"/>
</dbReference>
<evidence type="ECO:0000256" key="19">
    <source>
        <dbReference type="PIRSR" id="PIRSR000732-2"/>
    </source>
</evidence>
<evidence type="ECO:0000256" key="16">
    <source>
        <dbReference type="ARBA" id="ARBA00033235"/>
    </source>
</evidence>
<feature type="domain" description="PEP-utilising enzyme mobile" evidence="21">
    <location>
        <begin position="154"/>
        <end position="224"/>
    </location>
</feature>
<comment type="subcellular location">
    <subcellularLocation>
        <location evidence="4 17">Cytoplasm</location>
    </subcellularLocation>
</comment>
<dbReference type="SUPFAM" id="SSF47831">
    <property type="entry name" value="Enzyme I of the PEP:sugar phosphotransferase system HPr-binding (sub)domain"/>
    <property type="match status" value="1"/>
</dbReference>
<feature type="binding site" evidence="20">
    <location>
        <position position="454"/>
    </location>
    <ligand>
        <name>Mg(2+)</name>
        <dbReference type="ChEBI" id="CHEBI:18420"/>
    </ligand>
</feature>
<dbReference type="Pfam" id="PF05524">
    <property type="entry name" value="PEP-utilisers_N"/>
    <property type="match status" value="1"/>
</dbReference>
<dbReference type="InterPro" id="IPR015813">
    <property type="entry name" value="Pyrv/PenolPyrv_kinase-like_dom"/>
</dbReference>
<evidence type="ECO:0000256" key="17">
    <source>
        <dbReference type="PIRNR" id="PIRNR000732"/>
    </source>
</evidence>
<evidence type="ECO:0000256" key="13">
    <source>
        <dbReference type="ARBA" id="ARBA00022723"/>
    </source>
</evidence>
<dbReference type="InterPro" id="IPR000121">
    <property type="entry name" value="PEP_util_C"/>
</dbReference>
<dbReference type="InterPro" id="IPR006318">
    <property type="entry name" value="PTS_EI-like"/>
</dbReference>
<evidence type="ECO:0000256" key="20">
    <source>
        <dbReference type="PIRSR" id="PIRSR000732-3"/>
    </source>
</evidence>
<comment type="cofactor">
    <cofactor evidence="2 17 20">
        <name>Mg(2+)</name>
        <dbReference type="ChEBI" id="CHEBI:18420"/>
    </cofactor>
</comment>
<comment type="function">
    <text evidence="3 17">General (non sugar-specific) component of the phosphoenolpyruvate-dependent sugar phosphotransferase system (sugar PTS). This major carbohydrate active-transport system catalyzes the phosphorylation of incoming sugar substrates concomitantly with their translocation across the cell membrane. Enzyme I transfers the phosphoryl group from phosphoenolpyruvate (PEP) to the phosphoryl carrier protein (HPr).</text>
</comment>
<dbReference type="PIRSF" id="PIRSF000732">
    <property type="entry name" value="PTS_enzyme_I"/>
    <property type="match status" value="1"/>
</dbReference>
<evidence type="ECO:0000256" key="8">
    <source>
        <dbReference type="ARBA" id="ARBA00022448"/>
    </source>
</evidence>
<dbReference type="EMBL" id="KC246826">
    <property type="protein sequence ID" value="AHF25271.1"/>
    <property type="molecule type" value="Genomic_DNA"/>
</dbReference>
<keyword evidence="9 17" id="KW-0963">Cytoplasm</keyword>
<dbReference type="PRINTS" id="PR01736">
    <property type="entry name" value="PHPHTRNFRASE"/>
</dbReference>
<keyword evidence="13 17" id="KW-0479">Metal-binding</keyword>
<proteinExistence type="inferred from homology"/>
<dbReference type="InterPro" id="IPR008279">
    <property type="entry name" value="PEP-util_enz_mobile_dom"/>
</dbReference>
<evidence type="ECO:0000256" key="2">
    <source>
        <dbReference type="ARBA" id="ARBA00001946"/>
    </source>
</evidence>
<evidence type="ECO:0000256" key="7">
    <source>
        <dbReference type="ARBA" id="ARBA00016544"/>
    </source>
</evidence>
<evidence type="ECO:0000256" key="11">
    <source>
        <dbReference type="ARBA" id="ARBA00022679"/>
    </source>
</evidence>
<dbReference type="InterPro" id="IPR036618">
    <property type="entry name" value="PtsI_HPr-bd_sf"/>
</dbReference>
<evidence type="ECO:0000256" key="9">
    <source>
        <dbReference type="ARBA" id="ARBA00022490"/>
    </source>
</evidence>
<keyword evidence="12 17" id="KW-0598">Phosphotransferase system</keyword>
<evidence type="ECO:0000256" key="6">
    <source>
        <dbReference type="ARBA" id="ARBA00012232"/>
    </source>
</evidence>
<evidence type="ECO:0000256" key="15">
    <source>
        <dbReference type="ARBA" id="ARBA00022842"/>
    </source>
</evidence>
<feature type="binding site" evidence="19">
    <location>
        <position position="295"/>
    </location>
    <ligand>
        <name>phosphoenolpyruvate</name>
        <dbReference type="ChEBI" id="CHEBI:58702"/>
    </ligand>
</feature>
<feature type="active site" description="Tele-phosphohistidine intermediate" evidence="18">
    <location>
        <position position="188"/>
    </location>
</feature>
<evidence type="ECO:0000313" key="24">
    <source>
        <dbReference type="EMBL" id="AHF25271.1"/>
    </source>
</evidence>
<evidence type="ECO:0000259" key="22">
    <source>
        <dbReference type="Pfam" id="PF02896"/>
    </source>
</evidence>
<keyword evidence="10 17" id="KW-0762">Sugar transport</keyword>
<feature type="binding site" evidence="19">
    <location>
        <position position="464"/>
    </location>
    <ligand>
        <name>phosphoenolpyruvate</name>
        <dbReference type="ChEBI" id="CHEBI:58702"/>
    </ligand>
</feature>
<dbReference type="GO" id="GO:0016301">
    <property type="term" value="F:kinase activity"/>
    <property type="evidence" value="ECO:0007669"/>
    <property type="project" value="UniProtKB-KW"/>
</dbReference>
<evidence type="ECO:0000259" key="21">
    <source>
        <dbReference type="Pfam" id="PF00391"/>
    </source>
</evidence>
<dbReference type="NCBIfam" id="TIGR01417">
    <property type="entry name" value="PTS_I_fam"/>
    <property type="match status" value="1"/>
</dbReference>
<comment type="catalytic activity">
    <reaction evidence="1 17">
        <text>L-histidyl-[protein] + phosphoenolpyruvate = N(pros)-phospho-L-histidyl-[protein] + pyruvate</text>
        <dbReference type="Rhea" id="RHEA:23880"/>
        <dbReference type="Rhea" id="RHEA-COMP:9745"/>
        <dbReference type="Rhea" id="RHEA-COMP:9746"/>
        <dbReference type="ChEBI" id="CHEBI:15361"/>
        <dbReference type="ChEBI" id="CHEBI:29979"/>
        <dbReference type="ChEBI" id="CHEBI:58702"/>
        <dbReference type="ChEBI" id="CHEBI:64837"/>
        <dbReference type="EC" id="2.7.3.9"/>
    </reaction>
</comment>
<dbReference type="Gene3D" id="1.10.274.10">
    <property type="entry name" value="PtsI, HPr-binding domain"/>
    <property type="match status" value="1"/>
</dbReference>
<name>W0FK28_9BACT</name>
<dbReference type="SUPFAM" id="SSF52009">
    <property type="entry name" value="Phosphohistidine domain"/>
    <property type="match status" value="1"/>
</dbReference>
<dbReference type="PANTHER" id="PTHR46244">
    <property type="entry name" value="PHOSPHOENOLPYRUVATE-PROTEIN PHOSPHOTRANSFERASE"/>
    <property type="match status" value="1"/>
</dbReference>
<dbReference type="InterPro" id="IPR040442">
    <property type="entry name" value="Pyrv_kinase-like_dom_sf"/>
</dbReference>
<feature type="domain" description="PEP-utilising enzyme C-terminal" evidence="22">
    <location>
        <begin position="252"/>
        <end position="540"/>
    </location>
</feature>
<dbReference type="GO" id="GO:0008965">
    <property type="term" value="F:phosphoenolpyruvate-protein phosphotransferase activity"/>
    <property type="evidence" value="ECO:0007669"/>
    <property type="project" value="UniProtKB-EC"/>
</dbReference>
<feature type="active site" description="Proton donor" evidence="18">
    <location>
        <position position="501"/>
    </location>
</feature>
<dbReference type="GO" id="GO:0009401">
    <property type="term" value="P:phosphoenolpyruvate-dependent sugar phosphotransferase system"/>
    <property type="evidence" value="ECO:0007669"/>
    <property type="project" value="UniProtKB-KW"/>
</dbReference>
<feature type="binding site" evidence="19">
    <location>
        <position position="331"/>
    </location>
    <ligand>
        <name>phosphoenolpyruvate</name>
        <dbReference type="ChEBI" id="CHEBI:58702"/>
    </ligand>
</feature>
<feature type="binding site" evidence="20">
    <location>
        <position position="430"/>
    </location>
    <ligand>
        <name>Mg(2+)</name>
        <dbReference type="ChEBI" id="CHEBI:18420"/>
    </ligand>
</feature>
<evidence type="ECO:0000256" key="5">
    <source>
        <dbReference type="ARBA" id="ARBA00007837"/>
    </source>
</evidence>
<keyword evidence="14 17" id="KW-0418">Kinase</keyword>
<keyword evidence="15 17" id="KW-0460">Magnesium</keyword>
<keyword evidence="24" id="KW-0670">Pyruvate</keyword>
<dbReference type="SUPFAM" id="SSF51621">
    <property type="entry name" value="Phosphoenolpyruvate/pyruvate domain"/>
    <property type="match status" value="1"/>
</dbReference>
<evidence type="ECO:0000256" key="14">
    <source>
        <dbReference type="ARBA" id="ARBA00022777"/>
    </source>
</evidence>
<comment type="similarity">
    <text evidence="5 17">Belongs to the PEP-utilizing enzyme family.</text>
</comment>
<evidence type="ECO:0000256" key="1">
    <source>
        <dbReference type="ARBA" id="ARBA00000683"/>
    </source>
</evidence>
<dbReference type="EC" id="2.7.3.9" evidence="6 17"/>
<sequence>MITIQGKGVSTGVAAGPLYFYQRAKGTLTRYEVADREAEWARFKDAQVKAIEQLGVLAEKAREEAGDEAAMLFETHQMMCEDLDYEEAIEGFIKESGLNAEAAVTDAGAFQADAFAAMEDDYFKARAADVKDISGRIVGILMGVVQGGIDSEVPVILASDDLAPSETVQLDKSKILGFVTSGGSGSSHTAILARTMGIPAIIGVGDQLKAEYQGRNVIVDGGTGSVVLDADAETRARLMKKREELLKRQELLNKLKGQPSVSKDGQKMRVYCNIGNPEDVPNVLGNDGEGIGLFRSEFLYLNCDDYPTEDYQFEAYKKVLSDMGGKEVVIRTLDIGADKMIEYFKLPHEENPALGNRALRICLNRPEIFRTQLRALYRASAYGRLSIMFPMVASVWEVREAKKMCEQVKKELTAEGIPFSDEVDVGIMIETPAAAVISDRLAKEVDFFSIGTNDLTQYTTACDRQNNDLGRFFDAHHPAVLRLIKMACDNAHKAGIWCGICGELGADLELTELFLSIGLDELSVSPRAVLPLRQKVRETEVRLVREELLAGLLGDKTGL</sequence>
<dbReference type="Pfam" id="PF00391">
    <property type="entry name" value="PEP-utilizers"/>
    <property type="match status" value="1"/>
</dbReference>
<dbReference type="InterPro" id="IPR036637">
    <property type="entry name" value="Phosphohistidine_dom_sf"/>
</dbReference>
<keyword evidence="8 17" id="KW-0813">Transport</keyword>
<dbReference type="Pfam" id="PF02896">
    <property type="entry name" value="PEP-utilizers_C"/>
    <property type="match status" value="1"/>
</dbReference>
<dbReference type="AlphaFoldDB" id="W0FK28"/>
<evidence type="ECO:0000259" key="23">
    <source>
        <dbReference type="Pfam" id="PF05524"/>
    </source>
</evidence>